<name>A0AAV4MMU6_9ARAC</name>
<proteinExistence type="predicted"/>
<dbReference type="AlphaFoldDB" id="A0AAV4MMU6"/>
<comment type="caution">
    <text evidence="2">The sequence shown here is derived from an EMBL/GenBank/DDBJ whole genome shotgun (WGS) entry which is preliminary data.</text>
</comment>
<reference evidence="2 3" key="1">
    <citation type="submission" date="2021-06" db="EMBL/GenBank/DDBJ databases">
        <title>Caerostris darwini draft genome.</title>
        <authorList>
            <person name="Kono N."/>
            <person name="Arakawa K."/>
        </authorList>
    </citation>
    <scope>NUCLEOTIDE SEQUENCE [LARGE SCALE GENOMIC DNA]</scope>
</reference>
<dbReference type="Proteomes" id="UP001054837">
    <property type="component" value="Unassembled WGS sequence"/>
</dbReference>
<evidence type="ECO:0000313" key="2">
    <source>
        <dbReference type="EMBL" id="GIX73294.1"/>
    </source>
</evidence>
<organism evidence="2 3">
    <name type="scientific">Caerostris darwini</name>
    <dbReference type="NCBI Taxonomy" id="1538125"/>
    <lineage>
        <taxon>Eukaryota</taxon>
        <taxon>Metazoa</taxon>
        <taxon>Ecdysozoa</taxon>
        <taxon>Arthropoda</taxon>
        <taxon>Chelicerata</taxon>
        <taxon>Arachnida</taxon>
        <taxon>Araneae</taxon>
        <taxon>Araneomorphae</taxon>
        <taxon>Entelegynae</taxon>
        <taxon>Araneoidea</taxon>
        <taxon>Araneidae</taxon>
        <taxon>Caerostris</taxon>
    </lineage>
</organism>
<protein>
    <submittedName>
        <fullName evidence="2">Uncharacterized protein</fullName>
    </submittedName>
</protein>
<evidence type="ECO:0000256" key="1">
    <source>
        <dbReference type="SAM" id="MobiDB-lite"/>
    </source>
</evidence>
<feature type="region of interest" description="Disordered" evidence="1">
    <location>
        <begin position="61"/>
        <end position="81"/>
    </location>
</feature>
<keyword evidence="3" id="KW-1185">Reference proteome</keyword>
<sequence length="81" mass="9091">MLSDTQPLLEINGNGHFWSYLVSPHHCQNPWDEIQAFTPQKLLFDGRFNGRGAIDGTAAPLMGARKSRREVPQEIEEGSEP</sequence>
<accession>A0AAV4MMU6</accession>
<evidence type="ECO:0000313" key="3">
    <source>
        <dbReference type="Proteomes" id="UP001054837"/>
    </source>
</evidence>
<gene>
    <name evidence="2" type="ORF">CDAR_243211</name>
</gene>
<dbReference type="EMBL" id="BPLQ01000598">
    <property type="protein sequence ID" value="GIX73294.1"/>
    <property type="molecule type" value="Genomic_DNA"/>
</dbReference>